<accession>A0ABV6NXR3</accession>
<comment type="caution">
    <text evidence="2">The sequence shown here is derived from an EMBL/GenBank/DDBJ whole genome shotgun (WGS) entry which is preliminary data.</text>
</comment>
<evidence type="ECO:0000313" key="3">
    <source>
        <dbReference type="Proteomes" id="UP001589894"/>
    </source>
</evidence>
<proteinExistence type="predicted"/>
<gene>
    <name evidence="2" type="ORF">ACFFHU_11975</name>
</gene>
<dbReference type="Proteomes" id="UP001589894">
    <property type="component" value="Unassembled WGS sequence"/>
</dbReference>
<evidence type="ECO:0000313" key="2">
    <source>
        <dbReference type="EMBL" id="MFC0564848.1"/>
    </source>
</evidence>
<keyword evidence="3" id="KW-1185">Reference proteome</keyword>
<dbReference type="EMBL" id="JBHLUE010000008">
    <property type="protein sequence ID" value="MFC0564848.1"/>
    <property type="molecule type" value="Genomic_DNA"/>
</dbReference>
<reference evidence="2 3" key="1">
    <citation type="submission" date="2024-09" db="EMBL/GenBank/DDBJ databases">
        <authorList>
            <person name="Sun Q."/>
            <person name="Mori K."/>
        </authorList>
    </citation>
    <scope>NUCLEOTIDE SEQUENCE [LARGE SCALE GENOMIC DNA]</scope>
    <source>
        <strain evidence="2 3">TBRC 2205</strain>
    </source>
</reference>
<feature type="region of interest" description="Disordered" evidence="1">
    <location>
        <begin position="237"/>
        <end position="256"/>
    </location>
</feature>
<evidence type="ECO:0000256" key="1">
    <source>
        <dbReference type="SAM" id="MobiDB-lite"/>
    </source>
</evidence>
<sequence>MPLTPPSDPAEPALFTVDPPPAGTAAQGQAGAPGRRGASAPSRTAGASGPSRTPAGAAGSVPQPSLFGVAAVEPSIADLAGLLAGPGQLDRMGGTVRVSVLVDDPWRVHVLMAELDRRGLVASWSRADHRYGVRTSYTVGLAALGRGWLAGGTKRPPAGFHLDGPRLRLWTAAAGEPDGDGFVLRLGAADTAWWPLVGGALAAVGLPADLVPAGAAGPAYRIEGRRGTARLAELVGERPPAAPPGRWPGTVAGQGA</sequence>
<dbReference type="RefSeq" id="WP_377338165.1">
    <property type="nucleotide sequence ID" value="NZ_JBHLUE010000008.1"/>
</dbReference>
<protein>
    <submittedName>
        <fullName evidence="2">Uncharacterized protein</fullName>
    </submittedName>
</protein>
<organism evidence="2 3">
    <name type="scientific">Plantactinospora siamensis</name>
    <dbReference type="NCBI Taxonomy" id="555372"/>
    <lineage>
        <taxon>Bacteria</taxon>
        <taxon>Bacillati</taxon>
        <taxon>Actinomycetota</taxon>
        <taxon>Actinomycetes</taxon>
        <taxon>Micromonosporales</taxon>
        <taxon>Micromonosporaceae</taxon>
        <taxon>Plantactinospora</taxon>
    </lineage>
</organism>
<name>A0ABV6NXR3_9ACTN</name>
<feature type="compositionally biased region" description="Low complexity" evidence="1">
    <location>
        <begin position="23"/>
        <end position="42"/>
    </location>
</feature>
<feature type="region of interest" description="Disordered" evidence="1">
    <location>
        <begin position="1"/>
        <end position="60"/>
    </location>
</feature>